<reference evidence="3" key="1">
    <citation type="submission" date="2021-09" db="EMBL/GenBank/DDBJ databases">
        <title>The genome of Mauremys mutica provides insights into the evolution of semi-aquatic lifestyle.</title>
        <authorList>
            <person name="Gong S."/>
            <person name="Gao Y."/>
        </authorList>
    </citation>
    <scope>NUCLEOTIDE SEQUENCE</scope>
    <source>
        <strain evidence="3">MM-2020</strain>
        <tissue evidence="3">Muscle</tissue>
    </source>
</reference>
<accession>A0A9D4AXD6</accession>
<evidence type="ECO:0000313" key="4">
    <source>
        <dbReference type="Proteomes" id="UP000827986"/>
    </source>
</evidence>
<dbReference type="Proteomes" id="UP000827986">
    <property type="component" value="Unassembled WGS sequence"/>
</dbReference>
<feature type="transmembrane region" description="Helical" evidence="2">
    <location>
        <begin position="34"/>
        <end position="55"/>
    </location>
</feature>
<keyword evidence="2" id="KW-0472">Membrane</keyword>
<dbReference type="EMBL" id="JAHDVG010000482">
    <property type="protein sequence ID" value="KAH1173519.1"/>
    <property type="molecule type" value="Genomic_DNA"/>
</dbReference>
<keyword evidence="4" id="KW-1185">Reference proteome</keyword>
<gene>
    <name evidence="3" type="ORF">KIL84_017358</name>
</gene>
<feature type="compositionally biased region" description="Polar residues" evidence="1">
    <location>
        <begin position="12"/>
        <end position="21"/>
    </location>
</feature>
<keyword evidence="2" id="KW-0812">Transmembrane</keyword>
<organism evidence="3 4">
    <name type="scientific">Mauremys mutica</name>
    <name type="common">yellowpond turtle</name>
    <dbReference type="NCBI Taxonomy" id="74926"/>
    <lineage>
        <taxon>Eukaryota</taxon>
        <taxon>Metazoa</taxon>
        <taxon>Chordata</taxon>
        <taxon>Craniata</taxon>
        <taxon>Vertebrata</taxon>
        <taxon>Euteleostomi</taxon>
        <taxon>Archelosauria</taxon>
        <taxon>Testudinata</taxon>
        <taxon>Testudines</taxon>
        <taxon>Cryptodira</taxon>
        <taxon>Durocryptodira</taxon>
        <taxon>Testudinoidea</taxon>
        <taxon>Geoemydidae</taxon>
        <taxon>Geoemydinae</taxon>
        <taxon>Mauremys</taxon>
    </lineage>
</organism>
<sequence>MGEVLVQRGGDETTNPTGETDTSAKSDDEKWCGVAIQTSAMKILYLLFAVLFLVLQSIPDHQNTGTGYGQIHPYVCMLTYFRIRETTGKNKNAQSLSTLTWNWALVATGGNGGHFCRQRKALTEKPPLEEAHRVVSRSPRTAPQEGLQKEPCGSRLLIGAKPAGVHCMDQDDLHNLICLTQTGMSQDVLQEDHRIFQRQTCKNSINMPLFVLK</sequence>
<evidence type="ECO:0000256" key="1">
    <source>
        <dbReference type="SAM" id="MobiDB-lite"/>
    </source>
</evidence>
<dbReference type="AlphaFoldDB" id="A0A9D4AXD6"/>
<protein>
    <submittedName>
        <fullName evidence="3">Uncharacterized protein</fullName>
    </submittedName>
</protein>
<keyword evidence="2" id="KW-1133">Transmembrane helix</keyword>
<evidence type="ECO:0000313" key="3">
    <source>
        <dbReference type="EMBL" id="KAH1173519.1"/>
    </source>
</evidence>
<feature type="region of interest" description="Disordered" evidence="1">
    <location>
        <begin position="1"/>
        <end position="26"/>
    </location>
</feature>
<name>A0A9D4AXD6_9SAUR</name>
<proteinExistence type="predicted"/>
<evidence type="ECO:0000256" key="2">
    <source>
        <dbReference type="SAM" id="Phobius"/>
    </source>
</evidence>
<comment type="caution">
    <text evidence="3">The sequence shown here is derived from an EMBL/GenBank/DDBJ whole genome shotgun (WGS) entry which is preliminary data.</text>
</comment>